<dbReference type="EMBL" id="MWQN01000001">
    <property type="protein sequence ID" value="OPC79655.1"/>
    <property type="molecule type" value="Genomic_DNA"/>
</dbReference>
<comment type="subcellular location">
    <subcellularLocation>
        <location evidence="1">Cell membrane</location>
        <topology evidence="1">Multi-pass membrane protein</topology>
    </subcellularLocation>
</comment>
<feature type="transmembrane region" description="Helical" evidence="5">
    <location>
        <begin position="411"/>
        <end position="431"/>
    </location>
</feature>
<dbReference type="AlphaFoldDB" id="A0A1T3NSD1"/>
<dbReference type="Proteomes" id="UP000190037">
    <property type="component" value="Unassembled WGS sequence"/>
</dbReference>
<evidence type="ECO:0000256" key="3">
    <source>
        <dbReference type="ARBA" id="ARBA00022989"/>
    </source>
</evidence>
<evidence type="ECO:0000256" key="2">
    <source>
        <dbReference type="ARBA" id="ARBA00022692"/>
    </source>
</evidence>
<dbReference type="InterPro" id="IPR036259">
    <property type="entry name" value="MFS_trans_sf"/>
</dbReference>
<keyword evidence="4 5" id="KW-0472">Membrane</keyword>
<feature type="transmembrane region" description="Helical" evidence="5">
    <location>
        <begin position="126"/>
        <end position="152"/>
    </location>
</feature>
<gene>
    <name evidence="7" type="ORF">B4N89_00680</name>
</gene>
<comment type="caution">
    <text evidence="7">The sequence shown here is derived from an EMBL/GenBank/DDBJ whole genome shotgun (WGS) entry which is preliminary data.</text>
</comment>
<evidence type="ECO:0000313" key="7">
    <source>
        <dbReference type="EMBL" id="OPC79655.1"/>
    </source>
</evidence>
<evidence type="ECO:0000259" key="6">
    <source>
        <dbReference type="PROSITE" id="PS50850"/>
    </source>
</evidence>
<keyword evidence="2 5" id="KW-0812">Transmembrane</keyword>
<proteinExistence type="predicted"/>
<dbReference type="OrthoDB" id="7375466at2"/>
<dbReference type="InterPro" id="IPR005828">
    <property type="entry name" value="MFS_sugar_transport-like"/>
</dbReference>
<feature type="transmembrane region" description="Helical" evidence="5">
    <location>
        <begin position="194"/>
        <end position="215"/>
    </location>
</feature>
<evidence type="ECO:0000256" key="5">
    <source>
        <dbReference type="SAM" id="Phobius"/>
    </source>
</evidence>
<feature type="transmembrane region" description="Helical" evidence="5">
    <location>
        <begin position="164"/>
        <end position="182"/>
    </location>
</feature>
<sequence>MEPAPPADDHDTRPPRYGGLVLAEGITRAHMAACFLASLAVVATLTFVPAITPHLLTELLGYADDDRGSVVGWLNVAAEAVLLATMTVYGAVADRRGRRPVLVAGFVVCAVGLVLMPFAGSFGVLLAFRIVFALGAAGLTGMIGIIVADYAAPAFRGRAGGLNGVMNGLGALCSVLLLVRLPSILEHTGLSPVAATRVAFALVAGLILALAAVLHRRLSPRRVSRVGRHVPLTVLIREGVKAGRDPGVALAYAAAFVSRADLAIVGSFLALWVSDHAEQARGMSSADAVARAGLVVAIAQTAALIGAPVFGRVSDRLRRQDAVILALGMSGTAYLSALSIHDPLGPGMIPVAIAIGLGEVAGITASGPLLAQQAPRDVRGSAYGVFAFCGSSGILVVSLAGGYLYDHWRPAAPFALVGSFGLAACVFGVLVRRRVVPREETTVDVAQAPDHT</sequence>
<dbReference type="PANTHER" id="PTHR23524">
    <property type="entry name" value="TRANSPORTER, PUTATIVE (AFU_ORTHOLOGUE AFUA_8G04850)-RELATED"/>
    <property type="match status" value="1"/>
</dbReference>
<protein>
    <recommendedName>
        <fullName evidence="6">Major facilitator superfamily (MFS) profile domain-containing protein</fullName>
    </recommendedName>
</protein>
<feature type="transmembrane region" description="Helical" evidence="5">
    <location>
        <begin position="32"/>
        <end position="51"/>
    </location>
</feature>
<name>A0A1T3NSD1_9ACTN</name>
<feature type="transmembrane region" description="Helical" evidence="5">
    <location>
        <begin position="71"/>
        <end position="89"/>
    </location>
</feature>
<keyword evidence="3 5" id="KW-1133">Transmembrane helix</keyword>
<reference evidence="7 8" key="1">
    <citation type="submission" date="2017-03" db="EMBL/GenBank/DDBJ databases">
        <title>Draft genome sequence of Streptomyces scabrisporus NF3, endophyte isolated from Amphipterygium adstringens.</title>
        <authorList>
            <person name="Vazquez M."/>
            <person name="Ceapa C.D."/>
            <person name="Rodriguez Luna D."/>
            <person name="Sanchez Esquivel S."/>
        </authorList>
    </citation>
    <scope>NUCLEOTIDE SEQUENCE [LARGE SCALE GENOMIC DNA]</scope>
    <source>
        <strain evidence="7 8">NF3</strain>
    </source>
</reference>
<feature type="transmembrane region" description="Helical" evidence="5">
    <location>
        <begin position="101"/>
        <end position="120"/>
    </location>
</feature>
<feature type="transmembrane region" description="Helical" evidence="5">
    <location>
        <begin position="249"/>
        <end position="272"/>
    </location>
</feature>
<accession>A0A1T3NSD1</accession>
<feature type="transmembrane region" description="Helical" evidence="5">
    <location>
        <begin position="383"/>
        <end position="405"/>
    </location>
</feature>
<keyword evidence="8" id="KW-1185">Reference proteome</keyword>
<dbReference type="GO" id="GO:0005886">
    <property type="term" value="C:plasma membrane"/>
    <property type="evidence" value="ECO:0007669"/>
    <property type="project" value="UniProtKB-SubCell"/>
</dbReference>
<feature type="transmembrane region" description="Helical" evidence="5">
    <location>
        <begin position="347"/>
        <end position="371"/>
    </location>
</feature>
<dbReference type="PANTHER" id="PTHR23524:SF1">
    <property type="entry name" value="MRH DOMAIN-CONTAINING PROTEIN-RELATED"/>
    <property type="match status" value="1"/>
</dbReference>
<evidence type="ECO:0000313" key="8">
    <source>
        <dbReference type="Proteomes" id="UP000190037"/>
    </source>
</evidence>
<dbReference type="Pfam" id="PF07690">
    <property type="entry name" value="MFS_1"/>
    <property type="match status" value="1"/>
</dbReference>
<feature type="domain" description="Major facilitator superfamily (MFS) profile" evidence="6">
    <location>
        <begin position="30"/>
        <end position="436"/>
    </location>
</feature>
<feature type="transmembrane region" description="Helical" evidence="5">
    <location>
        <begin position="322"/>
        <end position="341"/>
    </location>
</feature>
<dbReference type="InterPro" id="IPR011701">
    <property type="entry name" value="MFS"/>
</dbReference>
<dbReference type="Pfam" id="PF00083">
    <property type="entry name" value="Sugar_tr"/>
    <property type="match status" value="1"/>
</dbReference>
<dbReference type="SUPFAM" id="SSF103473">
    <property type="entry name" value="MFS general substrate transporter"/>
    <property type="match status" value="1"/>
</dbReference>
<dbReference type="STRING" id="159449.B4N89_00680"/>
<dbReference type="GO" id="GO:0022857">
    <property type="term" value="F:transmembrane transporter activity"/>
    <property type="evidence" value="ECO:0007669"/>
    <property type="project" value="InterPro"/>
</dbReference>
<evidence type="ECO:0000256" key="1">
    <source>
        <dbReference type="ARBA" id="ARBA00004651"/>
    </source>
</evidence>
<organism evidence="7 8">
    <name type="scientific">Embleya scabrispora</name>
    <dbReference type="NCBI Taxonomy" id="159449"/>
    <lineage>
        <taxon>Bacteria</taxon>
        <taxon>Bacillati</taxon>
        <taxon>Actinomycetota</taxon>
        <taxon>Actinomycetes</taxon>
        <taxon>Kitasatosporales</taxon>
        <taxon>Streptomycetaceae</taxon>
        <taxon>Embleya</taxon>
    </lineage>
</organism>
<feature type="transmembrane region" description="Helical" evidence="5">
    <location>
        <begin position="292"/>
        <end position="310"/>
    </location>
</feature>
<dbReference type="PROSITE" id="PS50850">
    <property type="entry name" value="MFS"/>
    <property type="match status" value="1"/>
</dbReference>
<dbReference type="RefSeq" id="WP_078973919.1">
    <property type="nucleotide sequence ID" value="NZ_MWQN01000001.1"/>
</dbReference>
<evidence type="ECO:0000256" key="4">
    <source>
        <dbReference type="ARBA" id="ARBA00023136"/>
    </source>
</evidence>
<dbReference type="InterPro" id="IPR020846">
    <property type="entry name" value="MFS_dom"/>
</dbReference>
<dbReference type="Gene3D" id="1.20.1250.20">
    <property type="entry name" value="MFS general substrate transporter like domains"/>
    <property type="match status" value="2"/>
</dbReference>